<name>A0A8T3VNU3_METOL</name>
<dbReference type="CDD" id="cd03311">
    <property type="entry name" value="CIMS_C_terminal_like"/>
    <property type="match status" value="1"/>
</dbReference>
<dbReference type="EMBL" id="SUTG01000039">
    <property type="protein sequence ID" value="MBE6512952.1"/>
    <property type="molecule type" value="Genomic_DNA"/>
</dbReference>
<sequence length="318" mass="34742">MITTVVGSFGIDLKEPETLGEKIKSSIGLYDPYKIAIEEAVKLQLDCGIDIIGDGQPRGDMVGSFVKHIPGFSYEMNSSVIVSKIRAPQVDIMIKDLKFALNVLKKEIKDRNMSEDEASKKGVKLMLTGPSTIVHSSRLESFYKERNPAIIDCAYALRREVESAEKAGAKYVQIDEPFLSTGMVDLKVAKEAIGILTEGIEMPMGMHVCGNLDGCFKEIAKFPIDILDCEFAGNNVNIGILEKNADLLKGKKLGFGCVDSAVNAVDDKEEVKALVLRGIAAVGKENMLLDPDCGLRKVDIPIAKEKLKIISDLAKEFN</sequence>
<evidence type="ECO:0000256" key="3">
    <source>
        <dbReference type="ARBA" id="ARBA00022833"/>
    </source>
</evidence>
<protein>
    <submittedName>
        <fullName evidence="5">Methionine synthase</fullName>
    </submittedName>
</protein>
<dbReference type="Pfam" id="PF01717">
    <property type="entry name" value="Meth_synt_2"/>
    <property type="match status" value="1"/>
</dbReference>
<dbReference type="AlphaFoldDB" id="A0A8T3VNU3"/>
<evidence type="ECO:0000256" key="2">
    <source>
        <dbReference type="ARBA" id="ARBA00022723"/>
    </source>
</evidence>
<organism evidence="5 6">
    <name type="scientific">Methanobrevibacter olleyae</name>
    <dbReference type="NCBI Taxonomy" id="294671"/>
    <lineage>
        <taxon>Archaea</taxon>
        <taxon>Methanobacteriati</taxon>
        <taxon>Methanobacteriota</taxon>
        <taxon>Methanomada group</taxon>
        <taxon>Methanobacteria</taxon>
        <taxon>Methanobacteriales</taxon>
        <taxon>Methanobacteriaceae</taxon>
        <taxon>Methanobrevibacter</taxon>
    </lineage>
</organism>
<dbReference type="NCBIfam" id="NF002119">
    <property type="entry name" value="PRK00957.1"/>
    <property type="match status" value="1"/>
</dbReference>
<comment type="cofactor">
    <cofactor evidence="1">
        <name>Zn(2+)</name>
        <dbReference type="ChEBI" id="CHEBI:29105"/>
    </cofactor>
</comment>
<keyword evidence="3" id="KW-0862">Zinc</keyword>
<dbReference type="SUPFAM" id="SSF51726">
    <property type="entry name" value="UROD/MetE-like"/>
    <property type="match status" value="1"/>
</dbReference>
<evidence type="ECO:0000313" key="5">
    <source>
        <dbReference type="EMBL" id="MBE6512952.1"/>
    </source>
</evidence>
<dbReference type="GO" id="GO:0009086">
    <property type="term" value="P:methionine biosynthetic process"/>
    <property type="evidence" value="ECO:0007669"/>
    <property type="project" value="InterPro"/>
</dbReference>
<keyword evidence="2" id="KW-0479">Metal-binding</keyword>
<accession>A0A8T3VNU3</accession>
<reference evidence="5" key="1">
    <citation type="submission" date="2019-04" db="EMBL/GenBank/DDBJ databases">
        <title>Evolution of Biomass-Degrading Anaerobic Consortia Revealed by Metagenomics.</title>
        <authorList>
            <person name="Peng X."/>
        </authorList>
    </citation>
    <scope>NUCLEOTIDE SEQUENCE</scope>
    <source>
        <strain evidence="5">SIG14</strain>
    </source>
</reference>
<proteinExistence type="predicted"/>
<dbReference type="GO" id="GO:0003871">
    <property type="term" value="F:5-methyltetrahydropteroyltriglutamate-homocysteine S-methyltransferase activity"/>
    <property type="evidence" value="ECO:0007669"/>
    <property type="project" value="InterPro"/>
</dbReference>
<evidence type="ECO:0000313" key="6">
    <source>
        <dbReference type="Proteomes" id="UP000732619"/>
    </source>
</evidence>
<dbReference type="InterPro" id="IPR002629">
    <property type="entry name" value="Met_Synth_C/arc"/>
</dbReference>
<dbReference type="PANTHER" id="PTHR30519">
    <property type="entry name" value="5-METHYLTETRAHYDROPTEROYLTRIGLUTAMATE--HOMOCYSTEINE METHYLTRANSFERASE"/>
    <property type="match status" value="1"/>
</dbReference>
<dbReference type="GO" id="GO:0008270">
    <property type="term" value="F:zinc ion binding"/>
    <property type="evidence" value="ECO:0007669"/>
    <property type="project" value="InterPro"/>
</dbReference>
<gene>
    <name evidence="5" type="ORF">E7Z75_07440</name>
</gene>
<evidence type="ECO:0000259" key="4">
    <source>
        <dbReference type="Pfam" id="PF01717"/>
    </source>
</evidence>
<dbReference type="Gene3D" id="3.20.20.210">
    <property type="match status" value="1"/>
</dbReference>
<comment type="caution">
    <text evidence="5">The sequence shown here is derived from an EMBL/GenBank/DDBJ whole genome shotgun (WGS) entry which is preliminary data.</text>
</comment>
<dbReference type="Proteomes" id="UP000732619">
    <property type="component" value="Unassembled WGS sequence"/>
</dbReference>
<feature type="domain" description="Cobalamin-independent methionine synthase MetE C-terminal/archaeal" evidence="4">
    <location>
        <begin position="1"/>
        <end position="315"/>
    </location>
</feature>
<dbReference type="InterPro" id="IPR038071">
    <property type="entry name" value="UROD/MetE-like_sf"/>
</dbReference>
<evidence type="ECO:0000256" key="1">
    <source>
        <dbReference type="ARBA" id="ARBA00001947"/>
    </source>
</evidence>